<dbReference type="PANTHER" id="PTHR11213">
    <property type="entry name" value="GLUCAGON-FAMILY NEUROPEPTIDE"/>
    <property type="match status" value="1"/>
</dbReference>
<evidence type="ECO:0000256" key="3">
    <source>
        <dbReference type="ARBA" id="ARBA00022525"/>
    </source>
</evidence>
<dbReference type="SMART" id="SM00070">
    <property type="entry name" value="GLUCA"/>
    <property type="match status" value="2"/>
</dbReference>
<evidence type="ECO:0000256" key="2">
    <source>
        <dbReference type="ARBA" id="ARBA00008369"/>
    </source>
</evidence>
<protein>
    <recommendedName>
        <fullName evidence="5">Glucagon / GIP / secretin / VIP family domain-containing protein</fullName>
    </recommendedName>
</protein>
<dbReference type="Proteomes" id="UP001591681">
    <property type="component" value="Unassembled WGS sequence"/>
</dbReference>
<dbReference type="InterPro" id="IPR046963">
    <property type="entry name" value="VIP/GHRH-like"/>
</dbReference>
<feature type="signal peptide" evidence="4">
    <location>
        <begin position="1"/>
        <end position="21"/>
    </location>
</feature>
<evidence type="ECO:0000313" key="7">
    <source>
        <dbReference type="Proteomes" id="UP001591681"/>
    </source>
</evidence>
<dbReference type="Pfam" id="PF00123">
    <property type="entry name" value="Hormone_2"/>
    <property type="match status" value="2"/>
</dbReference>
<sequence length="192" mass="20733">MNGRVMPVLLISALLAHYSLSSPLMIGAPRARAEPVEYGGGGTAMSEDAVDSEQELSRLDGDAYYPNTGVYYPAEDRAERHADGIFNANYRKALGQLTARKYLHSLVTKRVGGGSPTEAEQLAKRHADGVFTDSYSRHRAQMAVRKLLSAALGSRPEDVEVLLALARLEVAALPLGDQLALQTLLQDLQSAL</sequence>
<dbReference type="EMBL" id="JBHFQA010000016">
    <property type="protein sequence ID" value="KAL2085098.1"/>
    <property type="molecule type" value="Genomic_DNA"/>
</dbReference>
<reference evidence="6 7" key="1">
    <citation type="submission" date="2024-09" db="EMBL/GenBank/DDBJ databases">
        <title>A chromosome-level genome assembly of Gray's grenadier anchovy, Coilia grayii.</title>
        <authorList>
            <person name="Fu Z."/>
        </authorList>
    </citation>
    <scope>NUCLEOTIDE SEQUENCE [LARGE SCALE GENOMIC DNA]</scope>
    <source>
        <strain evidence="6">G4</strain>
        <tissue evidence="6">Muscle</tissue>
    </source>
</reference>
<feature type="domain" description="Glucagon / GIP / secretin / VIP family" evidence="5">
    <location>
        <begin position="126"/>
        <end position="148"/>
    </location>
</feature>
<organism evidence="6 7">
    <name type="scientific">Coilia grayii</name>
    <name type="common">Gray's grenadier anchovy</name>
    <dbReference type="NCBI Taxonomy" id="363190"/>
    <lineage>
        <taxon>Eukaryota</taxon>
        <taxon>Metazoa</taxon>
        <taxon>Chordata</taxon>
        <taxon>Craniata</taxon>
        <taxon>Vertebrata</taxon>
        <taxon>Euteleostomi</taxon>
        <taxon>Actinopterygii</taxon>
        <taxon>Neopterygii</taxon>
        <taxon>Teleostei</taxon>
        <taxon>Clupei</taxon>
        <taxon>Clupeiformes</taxon>
        <taxon>Clupeoidei</taxon>
        <taxon>Engraulidae</taxon>
        <taxon>Coilinae</taxon>
        <taxon>Coilia</taxon>
    </lineage>
</organism>
<feature type="chain" id="PRO_5044760761" description="Glucagon / GIP / secretin / VIP family domain-containing protein" evidence="4">
    <location>
        <begin position="22"/>
        <end position="192"/>
    </location>
</feature>
<comment type="subcellular location">
    <subcellularLocation>
        <location evidence="1">Secreted</location>
    </subcellularLocation>
</comment>
<comment type="similarity">
    <text evidence="2">Belongs to the glucagon family.</text>
</comment>
<comment type="caution">
    <text evidence="6">The sequence shown here is derived from an EMBL/GenBank/DDBJ whole genome shotgun (WGS) entry which is preliminary data.</text>
</comment>
<evidence type="ECO:0000313" key="6">
    <source>
        <dbReference type="EMBL" id="KAL2085098.1"/>
    </source>
</evidence>
<dbReference type="AlphaFoldDB" id="A0ABD1JG88"/>
<evidence type="ECO:0000256" key="1">
    <source>
        <dbReference type="ARBA" id="ARBA00004613"/>
    </source>
</evidence>
<dbReference type="InterPro" id="IPR000532">
    <property type="entry name" value="Glucagon_GIP_secretin_VIP"/>
</dbReference>
<evidence type="ECO:0000256" key="4">
    <source>
        <dbReference type="SAM" id="SignalP"/>
    </source>
</evidence>
<accession>A0ABD1JG88</accession>
<keyword evidence="7" id="KW-1185">Reference proteome</keyword>
<gene>
    <name evidence="6" type="ORF">ACEWY4_018418</name>
</gene>
<keyword evidence="4" id="KW-0732">Signal</keyword>
<name>A0ABD1JG88_9TELE</name>
<proteinExistence type="inferred from homology"/>
<evidence type="ECO:0000259" key="5">
    <source>
        <dbReference type="PROSITE" id="PS00260"/>
    </source>
</evidence>
<dbReference type="GO" id="GO:0005576">
    <property type="term" value="C:extracellular region"/>
    <property type="evidence" value="ECO:0007669"/>
    <property type="project" value="UniProtKB-SubCell"/>
</dbReference>
<dbReference type="PROSITE" id="PS00260">
    <property type="entry name" value="GLUCAGON"/>
    <property type="match status" value="1"/>
</dbReference>
<keyword evidence="3" id="KW-0964">Secreted</keyword>